<feature type="transmembrane region" description="Helical" evidence="6">
    <location>
        <begin position="472"/>
        <end position="489"/>
    </location>
</feature>
<sequence length="675" mass="74222">MKQPSSSSAGASRVKKVVVLTTAMLTFIPFWKAAAVVLCDFGSSAFYAGGIAMRAFGPAFPWYILAVMLFSGLLLMLELEACSLFVRGGAYKIVREGMGDTAAKLAASALIFDFILTGPISAVTAGHYLCGLFNSFLEWGGAAIELPENVISVLFGLLVTGYFWRQNVKGIEESSSKSAKIIAFSLAVCFLLAIWSFITMALHGAHLPPTQLAFSQEALGWAGGIDWMQTIGLVGMLMAFGHSVLALSGIETLSQVYREIEYPKAQNLKKAAWLIFGFALLFTGGLTFLSAVIIPPELVATKYYDNLLAGLAMSMAGPNILKLLMQAMIVVCGVAMLSGAVNTSLIGSNSLMNRIAEDGILTDWFRKIHRRYGTSYHIIHVIAVVQLAVILVSRGNVYLLGEAYAFGVMWCFVFEVSAIIRLRWKRAAQKRDFMFPLNIKYENYYIPVGLILLCGFLVSVACVNLFTKQVATVAGLGFTAFLFAVFSLSERLNAKRANTMFEEGYRERINAQTVDDLKEAFSELDHPHRILVAVKNPENLYHLEEVLSKANAEDTDVIVLYCKPVENVLYRQDMRSAAVDEQEVFTAVIFLAEKYGLPVTPVLVHSNDAYYAIAQAAAVADAEEVVMGVSGRHGANPQIERAVMTWGAVKDHELKHPVTLRILWEGREVSYRFTR</sequence>
<feature type="transmembrane region" description="Helical" evidence="6">
    <location>
        <begin position="107"/>
        <end position="129"/>
    </location>
</feature>
<keyword evidence="4 6" id="KW-1133">Transmembrane helix</keyword>
<dbReference type="OrthoDB" id="99893at2"/>
<keyword evidence="5 6" id="KW-0472">Membrane</keyword>
<dbReference type="SUPFAM" id="SSF52402">
    <property type="entry name" value="Adenine nucleotide alpha hydrolases-like"/>
    <property type="match status" value="1"/>
</dbReference>
<protein>
    <recommendedName>
        <fullName evidence="7">UspA domain-containing protein</fullName>
    </recommendedName>
</protein>
<reference evidence="9" key="1">
    <citation type="submission" date="2017-04" db="EMBL/GenBank/DDBJ databases">
        <title>Function of individual gut microbiota members based on whole genome sequencing of pure cultures obtained from chicken caecum.</title>
        <authorList>
            <person name="Medvecky M."/>
            <person name="Cejkova D."/>
            <person name="Polansky O."/>
            <person name="Karasova D."/>
            <person name="Kubasova T."/>
            <person name="Cizek A."/>
            <person name="Rychlik I."/>
        </authorList>
    </citation>
    <scope>NUCLEOTIDE SEQUENCE [LARGE SCALE GENOMIC DNA]</scope>
    <source>
        <strain evidence="9">An273</strain>
    </source>
</reference>
<dbReference type="PANTHER" id="PTHR42770:SF7">
    <property type="entry name" value="MEMBRANE PROTEIN"/>
    <property type="match status" value="1"/>
</dbReference>
<keyword evidence="3 6" id="KW-0812">Transmembrane</keyword>
<dbReference type="GO" id="GO:0022857">
    <property type="term" value="F:transmembrane transporter activity"/>
    <property type="evidence" value="ECO:0007669"/>
    <property type="project" value="InterPro"/>
</dbReference>
<feature type="transmembrane region" description="Helical" evidence="6">
    <location>
        <begin position="404"/>
        <end position="424"/>
    </location>
</feature>
<evidence type="ECO:0000256" key="6">
    <source>
        <dbReference type="SAM" id="Phobius"/>
    </source>
</evidence>
<dbReference type="InterPro" id="IPR014729">
    <property type="entry name" value="Rossmann-like_a/b/a_fold"/>
</dbReference>
<feature type="transmembrane region" description="Helical" evidence="6">
    <location>
        <begin position="59"/>
        <end position="86"/>
    </location>
</feature>
<dbReference type="Gene3D" id="1.20.1740.10">
    <property type="entry name" value="Amino acid/polyamine transporter I"/>
    <property type="match status" value="1"/>
</dbReference>
<feature type="domain" description="UspA" evidence="7">
    <location>
        <begin position="528"/>
        <end position="635"/>
    </location>
</feature>
<evidence type="ECO:0000313" key="8">
    <source>
        <dbReference type="EMBL" id="OUO56118.1"/>
    </source>
</evidence>
<feature type="transmembrane region" description="Helical" evidence="6">
    <location>
        <begin position="227"/>
        <end position="250"/>
    </location>
</feature>
<evidence type="ECO:0000313" key="9">
    <source>
        <dbReference type="Proteomes" id="UP000196368"/>
    </source>
</evidence>
<evidence type="ECO:0000256" key="2">
    <source>
        <dbReference type="ARBA" id="ARBA00022475"/>
    </source>
</evidence>
<keyword evidence="2" id="KW-1003">Cell membrane</keyword>
<proteinExistence type="predicted"/>
<dbReference type="Pfam" id="PF13520">
    <property type="entry name" value="AA_permease_2"/>
    <property type="match status" value="1"/>
</dbReference>
<dbReference type="RefSeq" id="WP_087288874.1">
    <property type="nucleotide sequence ID" value="NZ_NFJD01000004.1"/>
</dbReference>
<feature type="transmembrane region" description="Helical" evidence="6">
    <location>
        <begin position="374"/>
        <end position="392"/>
    </location>
</feature>
<evidence type="ECO:0000256" key="3">
    <source>
        <dbReference type="ARBA" id="ARBA00022692"/>
    </source>
</evidence>
<feature type="transmembrane region" description="Helical" evidence="6">
    <location>
        <begin position="323"/>
        <end position="345"/>
    </location>
</feature>
<feature type="transmembrane region" description="Helical" evidence="6">
    <location>
        <begin position="271"/>
        <end position="294"/>
    </location>
</feature>
<feature type="transmembrane region" description="Helical" evidence="6">
    <location>
        <begin position="149"/>
        <end position="165"/>
    </location>
</feature>
<dbReference type="InterPro" id="IPR002293">
    <property type="entry name" value="AA/rel_permease1"/>
</dbReference>
<dbReference type="PANTHER" id="PTHR42770">
    <property type="entry name" value="AMINO ACID TRANSPORTER-RELATED"/>
    <property type="match status" value="1"/>
</dbReference>
<evidence type="ECO:0000259" key="7">
    <source>
        <dbReference type="Pfam" id="PF00582"/>
    </source>
</evidence>
<dbReference type="Pfam" id="PF00582">
    <property type="entry name" value="Usp"/>
    <property type="match status" value="1"/>
</dbReference>
<comment type="subcellular location">
    <subcellularLocation>
        <location evidence="1">Cell membrane</location>
        <topology evidence="1">Multi-pass membrane protein</topology>
    </subcellularLocation>
</comment>
<dbReference type="InterPro" id="IPR006016">
    <property type="entry name" value="UspA"/>
</dbReference>
<dbReference type="EMBL" id="NFJD01000004">
    <property type="protein sequence ID" value="OUO56118.1"/>
    <property type="molecule type" value="Genomic_DNA"/>
</dbReference>
<dbReference type="Gene3D" id="3.40.50.620">
    <property type="entry name" value="HUPs"/>
    <property type="match status" value="1"/>
</dbReference>
<dbReference type="Proteomes" id="UP000196368">
    <property type="component" value="Unassembled WGS sequence"/>
</dbReference>
<feature type="transmembrane region" description="Helical" evidence="6">
    <location>
        <begin position="181"/>
        <end position="207"/>
    </location>
</feature>
<evidence type="ECO:0000256" key="5">
    <source>
        <dbReference type="ARBA" id="ARBA00023136"/>
    </source>
</evidence>
<evidence type="ECO:0000256" key="4">
    <source>
        <dbReference type="ARBA" id="ARBA00022989"/>
    </source>
</evidence>
<organism evidence="8 9">
    <name type="scientific">Candidatus Avelusimicrobium gallicola</name>
    <dbReference type="NCBI Taxonomy" id="2562704"/>
    <lineage>
        <taxon>Bacteria</taxon>
        <taxon>Pseudomonadati</taxon>
        <taxon>Elusimicrobiota</taxon>
        <taxon>Elusimicrobia</taxon>
        <taxon>Elusimicrobiales</taxon>
        <taxon>Elusimicrobiaceae</taxon>
        <taxon>Candidatus Avelusimicrobium</taxon>
    </lineage>
</organism>
<comment type="caution">
    <text evidence="8">The sequence shown here is derived from an EMBL/GenBank/DDBJ whole genome shotgun (WGS) entry which is preliminary data.</text>
</comment>
<dbReference type="AlphaFoldDB" id="A0A1Y4DGR4"/>
<dbReference type="GO" id="GO:0005886">
    <property type="term" value="C:plasma membrane"/>
    <property type="evidence" value="ECO:0007669"/>
    <property type="project" value="UniProtKB-SubCell"/>
</dbReference>
<feature type="transmembrane region" description="Helical" evidence="6">
    <location>
        <begin position="444"/>
        <end position="466"/>
    </location>
</feature>
<keyword evidence="9" id="KW-1185">Reference proteome</keyword>
<evidence type="ECO:0000256" key="1">
    <source>
        <dbReference type="ARBA" id="ARBA00004651"/>
    </source>
</evidence>
<gene>
    <name evidence="8" type="ORF">B5F75_05720</name>
</gene>
<dbReference type="InterPro" id="IPR050367">
    <property type="entry name" value="APC_superfamily"/>
</dbReference>
<accession>A0A1Y4DGR4</accession>
<name>A0A1Y4DGR4_9BACT</name>